<feature type="compositionally biased region" description="Basic and acidic residues" evidence="1">
    <location>
        <begin position="1"/>
        <end position="12"/>
    </location>
</feature>
<feature type="compositionally biased region" description="Basic and acidic residues" evidence="1">
    <location>
        <begin position="20"/>
        <end position="36"/>
    </location>
</feature>
<organism evidence="2">
    <name type="scientific">Thermodesulforhabdus norvegica</name>
    <dbReference type="NCBI Taxonomy" id="39841"/>
    <lineage>
        <taxon>Bacteria</taxon>
        <taxon>Pseudomonadati</taxon>
        <taxon>Thermodesulfobacteriota</taxon>
        <taxon>Syntrophobacteria</taxon>
        <taxon>Syntrophobacterales</taxon>
        <taxon>Thermodesulforhabdaceae</taxon>
        <taxon>Thermodesulforhabdus</taxon>
    </lineage>
</organism>
<feature type="compositionally biased region" description="Polar residues" evidence="1">
    <location>
        <begin position="37"/>
        <end position="47"/>
    </location>
</feature>
<gene>
    <name evidence="2" type="ORF">ENG14_05075</name>
</gene>
<evidence type="ECO:0000256" key="1">
    <source>
        <dbReference type="SAM" id="MobiDB-lite"/>
    </source>
</evidence>
<dbReference type="Proteomes" id="UP000886355">
    <property type="component" value="Unassembled WGS sequence"/>
</dbReference>
<feature type="non-terminal residue" evidence="2">
    <location>
        <position position="368"/>
    </location>
</feature>
<dbReference type="EMBL" id="DQZW01000240">
    <property type="protein sequence ID" value="HDL90256.1"/>
    <property type="molecule type" value="Genomic_DNA"/>
</dbReference>
<feature type="region of interest" description="Disordered" evidence="1">
    <location>
        <begin position="1"/>
        <end position="57"/>
    </location>
</feature>
<sequence>MAGDKKTPKGEHTWATSLRSPRDVFRHYSKPKDTPKEPSSTEGQKLSSLKHKVDTGVDTREKLRKAKPSIDRRIGPELHERLDVFETSECQKWYVDNVRESLETPKMGDKLHKFIADHKIYSMGDYARWNTEFAKLVKINLGDFEGETKAITESRIATACQLVMVDYFNCDVFKVATDNGWNDEDGKYGPYTNSIVNRYWIGVHGPTSKKKPAGRSRLSTGFAPKSKKLFMAALYGAVDLITTHPQDEVIPGKKESSQEVLAKKVVTEKEKREKTYDDLDTAGDKLSFKDLVAKKHTMKGQYKHLAKPIAETFGERKGLASKNPSKAPKTFRVLNLLVKAGHNVDGMKIKKDETVEITSSGMFIVRDT</sequence>
<proteinExistence type="predicted"/>
<name>A0A7C1AYP3_9BACT</name>
<protein>
    <submittedName>
        <fullName evidence="2">Uncharacterized protein</fullName>
    </submittedName>
</protein>
<accession>A0A7C1AYP3</accession>
<dbReference type="AlphaFoldDB" id="A0A7C1AYP3"/>
<reference evidence="2" key="1">
    <citation type="journal article" date="2020" name="mSystems">
        <title>Genome- and Community-Level Interaction Insights into Carbon Utilization and Element Cycling Functions of Hydrothermarchaeota in Hydrothermal Sediment.</title>
        <authorList>
            <person name="Zhou Z."/>
            <person name="Liu Y."/>
            <person name="Xu W."/>
            <person name="Pan J."/>
            <person name="Luo Z.H."/>
            <person name="Li M."/>
        </authorList>
    </citation>
    <scope>NUCLEOTIDE SEQUENCE [LARGE SCALE GENOMIC DNA]</scope>
    <source>
        <strain evidence="2">HyVt-19</strain>
    </source>
</reference>
<evidence type="ECO:0000313" key="2">
    <source>
        <dbReference type="EMBL" id="HDL90256.1"/>
    </source>
</evidence>
<comment type="caution">
    <text evidence="2">The sequence shown here is derived from an EMBL/GenBank/DDBJ whole genome shotgun (WGS) entry which is preliminary data.</text>
</comment>